<reference evidence="1 2" key="1">
    <citation type="submission" date="2024-05" db="EMBL/GenBank/DDBJ databases">
        <authorList>
            <person name="Wallberg A."/>
        </authorList>
    </citation>
    <scope>NUCLEOTIDE SEQUENCE [LARGE SCALE GENOMIC DNA]</scope>
</reference>
<keyword evidence="2" id="KW-1185">Reference proteome</keyword>
<dbReference type="Proteomes" id="UP001497623">
    <property type="component" value="Unassembled WGS sequence"/>
</dbReference>
<evidence type="ECO:0008006" key="3">
    <source>
        <dbReference type="Google" id="ProtNLM"/>
    </source>
</evidence>
<dbReference type="EMBL" id="CAXKWB010123021">
    <property type="protein sequence ID" value="CAL4238050.1"/>
    <property type="molecule type" value="Genomic_DNA"/>
</dbReference>
<organism evidence="1 2">
    <name type="scientific">Meganyctiphanes norvegica</name>
    <name type="common">Northern krill</name>
    <name type="synonym">Thysanopoda norvegica</name>
    <dbReference type="NCBI Taxonomy" id="48144"/>
    <lineage>
        <taxon>Eukaryota</taxon>
        <taxon>Metazoa</taxon>
        <taxon>Ecdysozoa</taxon>
        <taxon>Arthropoda</taxon>
        <taxon>Crustacea</taxon>
        <taxon>Multicrustacea</taxon>
        <taxon>Malacostraca</taxon>
        <taxon>Eumalacostraca</taxon>
        <taxon>Eucarida</taxon>
        <taxon>Euphausiacea</taxon>
        <taxon>Euphausiidae</taxon>
        <taxon>Meganyctiphanes</taxon>
    </lineage>
</organism>
<protein>
    <recommendedName>
        <fullName evidence="3">Cyclin N-terminal domain-containing protein</fullName>
    </recommendedName>
</protein>
<dbReference type="GO" id="GO:0007131">
    <property type="term" value="P:reciprocal meiotic recombination"/>
    <property type="evidence" value="ECO:0007669"/>
    <property type="project" value="TreeGrafter"/>
</dbReference>
<evidence type="ECO:0000313" key="2">
    <source>
        <dbReference type="Proteomes" id="UP001497623"/>
    </source>
</evidence>
<name>A0AAV2SVZ3_MEGNR</name>
<dbReference type="PANTHER" id="PTHR21615:SF2">
    <property type="entry name" value="CYCLIN N-TERMINAL DOMAIN-CONTAINING PROTEIN 1"/>
    <property type="match status" value="1"/>
</dbReference>
<gene>
    <name evidence="1" type="ORF">MNOR_LOCUS40420</name>
</gene>
<dbReference type="InterPro" id="IPR036915">
    <property type="entry name" value="Cyclin-like_sf"/>
</dbReference>
<dbReference type="AlphaFoldDB" id="A0AAV2SVZ3"/>
<comment type="caution">
    <text evidence="1">The sequence shown here is derived from an EMBL/GenBank/DDBJ whole genome shotgun (WGS) entry which is preliminary data.</text>
</comment>
<accession>A0AAV2SVZ3</accession>
<proteinExistence type="predicted"/>
<dbReference type="SUPFAM" id="SSF47954">
    <property type="entry name" value="Cyclin-like"/>
    <property type="match status" value="1"/>
</dbReference>
<dbReference type="CDD" id="cd20541">
    <property type="entry name" value="CYCLIN_CNTD1"/>
    <property type="match status" value="1"/>
</dbReference>
<sequence length="315" mass="35844">MASVSQLENPSCIDFQTTQQLWNPQEWEYQVLVWMENLIEENERVITVAHPRSGLFIPEAATFIWGVAKYMSVPPQSKYLALELYDRFCLMHIDSLHAHLEAEGKKSPPSQVKELQERVAKQSPLRILTCLMIASKLLDHKNVLSAKDVQKIVRKMDLDYTIKSINKSEVRVLQQLDYRCLSSSTHVVYVGVLVAMVNVASTERQLNMTQLYEIAVQVLDATFYSHKKVYTSLFSWVTNYRFIPSKHRAAFSSVISDRLLLAESVVVVSAWLQGGDSLSDSIVEVLSKHTHIPDNDVLQLASCIIKHALKINKTQ</sequence>
<dbReference type="GO" id="GO:0035861">
    <property type="term" value="C:site of double-strand break"/>
    <property type="evidence" value="ECO:0007669"/>
    <property type="project" value="TreeGrafter"/>
</dbReference>
<dbReference type="PANTHER" id="PTHR21615">
    <property type="entry name" value="CYCLIN N-TERMINAL DOMAIN-CONTAINING PROTEIN 1"/>
    <property type="match status" value="1"/>
</dbReference>
<dbReference type="Gene3D" id="1.10.472.10">
    <property type="entry name" value="Cyclin-like"/>
    <property type="match status" value="1"/>
</dbReference>
<evidence type="ECO:0000313" key="1">
    <source>
        <dbReference type="EMBL" id="CAL4238050.1"/>
    </source>
</evidence>